<protein>
    <recommendedName>
        <fullName evidence="5">Integral membrane protein</fullName>
    </recommendedName>
</protein>
<keyword evidence="2" id="KW-0472">Membrane</keyword>
<feature type="transmembrane region" description="Helical" evidence="2">
    <location>
        <begin position="266"/>
        <end position="288"/>
    </location>
</feature>
<sequence length="541" mass="54011">MSGSLWLKPGATQDTLPSIPRPRRVATPGAEAADGPRADAEPGHPAAAAACGVPAGGSSRADGVGCVHGPCADDGSSRAHGSRGGEDAGLAEDPLDELADRLHALAAVAVHPDEIAAILESDGMTDEHIRLTYGRPDSFALAEDLYARVERRHPTAAAAAPAPWHAGLGGCLLRGLVFALPGLAYVLGAPLLAGPPGRFGLPSGTVPLLAGAVAGWVWNQALSHRAYTWLGLGDRPAAVRTLLTGAPAGALAGTVVAVAVTGPGEWSAAAFAAGQALYLAAATVLLVLGRERALLYALSPLAGAGFAFRYDLPDALRIALLLASLAATAAFAAVVLLPAAAPEPSGGAHRRAGPSLAASLPYGLFGLGTGLLVLYAAVGDVLASAGPADLVAAPSAVALTLSMGPAEWLLHRFRGESRAGLRVTTTARAFRRTAATTLALCLTGYLVVLLALAVAGTLAWPGAGPPDAPRTVSLLLVGVVLWLGLLLQAFGAVLSAALVCLLAAAAQITAPAAGPAITATAAAVLAVLSCALLVRPTAHRA</sequence>
<keyword evidence="2" id="KW-1133">Transmembrane helix</keyword>
<feature type="transmembrane region" description="Helical" evidence="2">
    <location>
        <begin position="199"/>
        <end position="218"/>
    </location>
</feature>
<feature type="transmembrane region" description="Helical" evidence="2">
    <location>
        <begin position="512"/>
        <end position="534"/>
    </location>
</feature>
<keyword evidence="2" id="KW-0812">Transmembrane</keyword>
<evidence type="ECO:0000256" key="1">
    <source>
        <dbReference type="SAM" id="MobiDB-lite"/>
    </source>
</evidence>
<dbReference type="RefSeq" id="WP_318107240.1">
    <property type="nucleotide sequence ID" value="NZ_CP137573.1"/>
</dbReference>
<dbReference type="EMBL" id="CP137573">
    <property type="protein sequence ID" value="WOX24794.1"/>
    <property type="molecule type" value="Genomic_DNA"/>
</dbReference>
<feature type="transmembrane region" description="Helical" evidence="2">
    <location>
        <begin position="171"/>
        <end position="193"/>
    </location>
</feature>
<feature type="region of interest" description="Disordered" evidence="1">
    <location>
        <begin position="72"/>
        <end position="91"/>
    </location>
</feature>
<feature type="transmembrane region" description="Helical" evidence="2">
    <location>
        <begin position="472"/>
        <end position="505"/>
    </location>
</feature>
<feature type="compositionally biased region" description="Low complexity" evidence="1">
    <location>
        <begin position="43"/>
        <end position="55"/>
    </location>
</feature>
<feature type="transmembrane region" description="Helical" evidence="2">
    <location>
        <begin position="360"/>
        <end position="378"/>
    </location>
</feature>
<evidence type="ECO:0000313" key="3">
    <source>
        <dbReference type="EMBL" id="WOX24794.1"/>
    </source>
</evidence>
<name>A0ABZ0M159_9ACTN</name>
<feature type="transmembrane region" description="Helical" evidence="2">
    <location>
        <begin position="239"/>
        <end position="260"/>
    </location>
</feature>
<organism evidence="3 4">
    <name type="scientific">Streptomyces solicathayae</name>
    <dbReference type="NCBI Taxonomy" id="3081768"/>
    <lineage>
        <taxon>Bacteria</taxon>
        <taxon>Bacillati</taxon>
        <taxon>Actinomycetota</taxon>
        <taxon>Actinomycetes</taxon>
        <taxon>Kitasatosporales</taxon>
        <taxon>Streptomycetaceae</taxon>
        <taxon>Streptomyces</taxon>
    </lineage>
</organism>
<evidence type="ECO:0000313" key="4">
    <source>
        <dbReference type="Proteomes" id="UP001301731"/>
    </source>
</evidence>
<evidence type="ECO:0008006" key="5">
    <source>
        <dbReference type="Google" id="ProtNLM"/>
    </source>
</evidence>
<feature type="region of interest" description="Disordered" evidence="1">
    <location>
        <begin position="1"/>
        <end position="55"/>
    </location>
</feature>
<evidence type="ECO:0000256" key="2">
    <source>
        <dbReference type="SAM" id="Phobius"/>
    </source>
</evidence>
<keyword evidence="4" id="KW-1185">Reference proteome</keyword>
<feature type="transmembrane region" description="Helical" evidence="2">
    <location>
        <begin position="438"/>
        <end position="460"/>
    </location>
</feature>
<feature type="transmembrane region" description="Helical" evidence="2">
    <location>
        <begin position="316"/>
        <end position="339"/>
    </location>
</feature>
<reference evidence="3 4" key="1">
    <citation type="submission" date="2023-10" db="EMBL/GenBank/DDBJ databases">
        <title>The genome sequence of Streptomyces sp. HUAS YS2.</title>
        <authorList>
            <person name="Mo P."/>
        </authorList>
    </citation>
    <scope>NUCLEOTIDE SEQUENCE [LARGE SCALE GENOMIC DNA]</scope>
    <source>
        <strain evidence="3 4">HUAS YS2</strain>
    </source>
</reference>
<gene>
    <name evidence="3" type="ORF">R2D22_26800</name>
</gene>
<proteinExistence type="predicted"/>
<dbReference type="Proteomes" id="UP001301731">
    <property type="component" value="Chromosome"/>
</dbReference>
<accession>A0ABZ0M159</accession>